<comment type="caution">
    <text evidence="1">The sequence shown here is derived from an EMBL/GenBank/DDBJ whole genome shotgun (WGS) entry which is preliminary data.</text>
</comment>
<organism evidence="1 2">
    <name type="scientific">Dreissena polymorpha</name>
    <name type="common">Zebra mussel</name>
    <name type="synonym">Mytilus polymorpha</name>
    <dbReference type="NCBI Taxonomy" id="45954"/>
    <lineage>
        <taxon>Eukaryota</taxon>
        <taxon>Metazoa</taxon>
        <taxon>Spiralia</taxon>
        <taxon>Lophotrochozoa</taxon>
        <taxon>Mollusca</taxon>
        <taxon>Bivalvia</taxon>
        <taxon>Autobranchia</taxon>
        <taxon>Heteroconchia</taxon>
        <taxon>Euheterodonta</taxon>
        <taxon>Imparidentia</taxon>
        <taxon>Neoheterodontei</taxon>
        <taxon>Myida</taxon>
        <taxon>Dreissenoidea</taxon>
        <taxon>Dreissenidae</taxon>
        <taxon>Dreissena</taxon>
    </lineage>
</organism>
<dbReference type="AlphaFoldDB" id="A0A9D4N4C5"/>
<reference evidence="1" key="1">
    <citation type="journal article" date="2019" name="bioRxiv">
        <title>The Genome of the Zebra Mussel, Dreissena polymorpha: A Resource for Invasive Species Research.</title>
        <authorList>
            <person name="McCartney M.A."/>
            <person name="Auch B."/>
            <person name="Kono T."/>
            <person name="Mallez S."/>
            <person name="Zhang Y."/>
            <person name="Obille A."/>
            <person name="Becker A."/>
            <person name="Abrahante J.E."/>
            <person name="Garbe J."/>
            <person name="Badalamenti J.P."/>
            <person name="Herman A."/>
            <person name="Mangelson H."/>
            <person name="Liachko I."/>
            <person name="Sullivan S."/>
            <person name="Sone E.D."/>
            <person name="Koren S."/>
            <person name="Silverstein K.A.T."/>
            <person name="Beckman K.B."/>
            <person name="Gohl D.M."/>
        </authorList>
    </citation>
    <scope>NUCLEOTIDE SEQUENCE</scope>
    <source>
        <strain evidence="1">Duluth1</strain>
        <tissue evidence="1">Whole animal</tissue>
    </source>
</reference>
<name>A0A9D4N4C5_DREPO</name>
<evidence type="ECO:0000313" key="1">
    <source>
        <dbReference type="EMBL" id="KAH3889432.1"/>
    </source>
</evidence>
<gene>
    <name evidence="1" type="ORF">DPMN_013486</name>
</gene>
<proteinExistence type="predicted"/>
<evidence type="ECO:0000313" key="2">
    <source>
        <dbReference type="Proteomes" id="UP000828390"/>
    </source>
</evidence>
<dbReference type="Proteomes" id="UP000828390">
    <property type="component" value="Unassembled WGS sequence"/>
</dbReference>
<dbReference type="EMBL" id="JAIWYP010000001">
    <property type="protein sequence ID" value="KAH3889432.1"/>
    <property type="molecule type" value="Genomic_DNA"/>
</dbReference>
<protein>
    <submittedName>
        <fullName evidence="1">Uncharacterized protein</fullName>
    </submittedName>
</protein>
<keyword evidence="2" id="KW-1185">Reference proteome</keyword>
<sequence length="83" mass="8844">MVNHISPRIHVLMDEYIFKWGVCHGLNLVTLGKMLCGGLVSSVGRVPGLSPGLAACVYNTIPNAIVSKCPSSPPMKPELNNAK</sequence>
<reference evidence="1" key="2">
    <citation type="submission" date="2020-11" db="EMBL/GenBank/DDBJ databases">
        <authorList>
            <person name="McCartney M.A."/>
            <person name="Auch B."/>
            <person name="Kono T."/>
            <person name="Mallez S."/>
            <person name="Becker A."/>
            <person name="Gohl D.M."/>
            <person name="Silverstein K.A.T."/>
            <person name="Koren S."/>
            <person name="Bechman K.B."/>
            <person name="Herman A."/>
            <person name="Abrahante J.E."/>
            <person name="Garbe J."/>
        </authorList>
    </citation>
    <scope>NUCLEOTIDE SEQUENCE</scope>
    <source>
        <strain evidence="1">Duluth1</strain>
        <tissue evidence="1">Whole animal</tissue>
    </source>
</reference>
<accession>A0A9D4N4C5</accession>